<reference evidence="17" key="1">
    <citation type="journal article" date="2019" name="Int. J. Syst. Evol. Microbiol.">
        <title>The Global Catalogue of Microorganisms (GCM) 10K type strain sequencing project: providing services to taxonomists for standard genome sequencing and annotation.</title>
        <authorList>
            <consortium name="The Broad Institute Genomics Platform"/>
            <consortium name="The Broad Institute Genome Sequencing Center for Infectious Disease"/>
            <person name="Wu L."/>
            <person name="Ma J."/>
        </authorList>
    </citation>
    <scope>NUCLEOTIDE SEQUENCE [LARGE SCALE GENOMIC DNA]</scope>
    <source>
        <strain evidence="17">JCM 16545</strain>
    </source>
</reference>
<evidence type="ECO:0000256" key="9">
    <source>
        <dbReference type="ARBA" id="ARBA00024386"/>
    </source>
</evidence>
<dbReference type="NCBIfam" id="TIGR02055">
    <property type="entry name" value="APS_reductase"/>
    <property type="match status" value="1"/>
</dbReference>
<dbReference type="Proteomes" id="UP001597369">
    <property type="component" value="Unassembled WGS sequence"/>
</dbReference>
<keyword evidence="5 14" id="KW-0408">Iron</keyword>
<evidence type="ECO:0000313" key="16">
    <source>
        <dbReference type="EMBL" id="MFD2065635.1"/>
    </source>
</evidence>
<evidence type="ECO:0000256" key="13">
    <source>
        <dbReference type="ARBA" id="ARBA00048441"/>
    </source>
</evidence>
<dbReference type="InterPro" id="IPR011798">
    <property type="entry name" value="APS_reductase"/>
</dbReference>
<dbReference type="PANTHER" id="PTHR46482">
    <property type="entry name" value="5'-ADENYLYLSULFATE REDUCTASE 3, CHLOROPLASTIC"/>
    <property type="match status" value="1"/>
</dbReference>
<keyword evidence="6 14" id="KW-0411">Iron-sulfur</keyword>
<dbReference type="EC" id="1.8.4.10" evidence="9 14"/>
<comment type="cofactor">
    <cofactor evidence="14">
        <name>[4Fe-4S] cluster</name>
        <dbReference type="ChEBI" id="CHEBI:49883"/>
    </cofactor>
    <text evidence="14">Binds 1 [4Fe-4S] cluster per subunit.</text>
</comment>
<evidence type="ECO:0000256" key="12">
    <source>
        <dbReference type="ARBA" id="ARBA00032041"/>
    </source>
</evidence>
<dbReference type="GO" id="GO:0004604">
    <property type="term" value="F:phosphoadenylyl-sulfate reductase (thioredoxin) activity"/>
    <property type="evidence" value="ECO:0007669"/>
    <property type="project" value="UniProtKB-EC"/>
</dbReference>
<protein>
    <recommendedName>
        <fullName evidence="10 14">Adenosine 5'-phosphosulfate reductase</fullName>
        <shortName evidence="14">APS reductase</shortName>
        <ecNumber evidence="9 14">1.8.4.10</ecNumber>
    </recommendedName>
    <alternativeName>
        <fullName evidence="12 14">5'-adenylylsulfate reductase</fullName>
    </alternativeName>
    <alternativeName>
        <fullName evidence="11 14">Thioredoxin-dependent 5'-adenylylsulfate reductase</fullName>
    </alternativeName>
</protein>
<dbReference type="NCBIfam" id="TIGR00434">
    <property type="entry name" value="cysH"/>
    <property type="match status" value="1"/>
</dbReference>
<gene>
    <name evidence="14" type="primary">cysH</name>
    <name evidence="16" type="ORF">ACFSKU_01960</name>
</gene>
<dbReference type="InterPro" id="IPR002500">
    <property type="entry name" value="PAPS_reduct_dom"/>
</dbReference>
<evidence type="ECO:0000256" key="10">
    <source>
        <dbReference type="ARBA" id="ARBA00029514"/>
    </source>
</evidence>
<comment type="pathway">
    <text evidence="8 14">Sulfur metabolism; hydrogen sulfide biosynthesis; sulfite from sulfate.</text>
</comment>
<comment type="similarity">
    <text evidence="1 14">Belongs to the PAPS reductase family. CysH subfamily.</text>
</comment>
<feature type="binding site" evidence="14">
    <location>
        <position position="123"/>
    </location>
    <ligand>
        <name>[4Fe-4S] cluster</name>
        <dbReference type="ChEBI" id="CHEBI:49883"/>
    </ligand>
</feature>
<accession>A0ABW4WUY5</accession>
<evidence type="ECO:0000256" key="2">
    <source>
        <dbReference type="ARBA" id="ARBA00022490"/>
    </source>
</evidence>
<evidence type="ECO:0000313" key="17">
    <source>
        <dbReference type="Proteomes" id="UP001597369"/>
    </source>
</evidence>
<keyword evidence="4 14" id="KW-0560">Oxidoreductase</keyword>
<organism evidence="16 17">
    <name type="scientific">Pontibacter silvestris</name>
    <dbReference type="NCBI Taxonomy" id="2305183"/>
    <lineage>
        <taxon>Bacteria</taxon>
        <taxon>Pseudomonadati</taxon>
        <taxon>Bacteroidota</taxon>
        <taxon>Cytophagia</taxon>
        <taxon>Cytophagales</taxon>
        <taxon>Hymenobacteraceae</taxon>
        <taxon>Pontibacter</taxon>
    </lineage>
</organism>
<dbReference type="InterPro" id="IPR004511">
    <property type="entry name" value="PAPS/APS_Rdtase"/>
</dbReference>
<evidence type="ECO:0000256" key="6">
    <source>
        <dbReference type="ARBA" id="ARBA00023014"/>
    </source>
</evidence>
<proteinExistence type="inferred from homology"/>
<sequence length="239" mass="27553">MSKLSALETKIPSLLAALEGKSVEEGLRILATEFENHIAFSSSLGIEDQLITHYVFSSELPIKVFTLDTGRLFNETYSLLNRTNQRYDKKIEVYFPKHEAVEELLTKNGPLSFYNSVEDRKQCCHIRKVEPLQRALKEVKLWVTGIRADQSAARQSLQLLEWDEANQLIKYNPLLNWTLDEVREAIKKDRIPYNTLHDKGFVSVGCAPCTRAIKEGEDFRAGRWWWEDTSKKECGLHAH</sequence>
<dbReference type="SUPFAM" id="SSF52402">
    <property type="entry name" value="Adenine nucleotide alpha hydrolases-like"/>
    <property type="match status" value="1"/>
</dbReference>
<dbReference type="PANTHER" id="PTHR46482:SF9">
    <property type="entry name" value="5'-ADENYLYLSULFATE REDUCTASE 1, CHLOROPLASTIC"/>
    <property type="match status" value="1"/>
</dbReference>
<dbReference type="InterPro" id="IPR014729">
    <property type="entry name" value="Rossmann-like_a/b/a_fold"/>
</dbReference>
<evidence type="ECO:0000256" key="14">
    <source>
        <dbReference type="HAMAP-Rule" id="MF_00063"/>
    </source>
</evidence>
<dbReference type="Gene3D" id="3.40.50.620">
    <property type="entry name" value="HUPs"/>
    <property type="match status" value="1"/>
</dbReference>
<evidence type="ECO:0000256" key="1">
    <source>
        <dbReference type="ARBA" id="ARBA00009732"/>
    </source>
</evidence>
<dbReference type="EMBL" id="JBHUHV010000004">
    <property type="protein sequence ID" value="MFD2065635.1"/>
    <property type="molecule type" value="Genomic_DNA"/>
</dbReference>
<dbReference type="Pfam" id="PF01507">
    <property type="entry name" value="PAPS_reduct"/>
    <property type="match status" value="1"/>
</dbReference>
<evidence type="ECO:0000256" key="8">
    <source>
        <dbReference type="ARBA" id="ARBA00024327"/>
    </source>
</evidence>
<keyword evidence="17" id="KW-1185">Reference proteome</keyword>
<feature type="domain" description="Phosphoadenosine phosphosulphate reductase" evidence="15">
    <location>
        <begin position="38"/>
        <end position="212"/>
    </location>
</feature>
<evidence type="ECO:0000256" key="7">
    <source>
        <dbReference type="ARBA" id="ARBA00024298"/>
    </source>
</evidence>
<evidence type="ECO:0000259" key="15">
    <source>
        <dbReference type="Pfam" id="PF01507"/>
    </source>
</evidence>
<feature type="active site" description="Nucleophile; cysteine thiosulfonate intermediate" evidence="14">
    <location>
        <position position="234"/>
    </location>
</feature>
<comment type="subcellular location">
    <subcellularLocation>
        <location evidence="14">Cytoplasm</location>
    </subcellularLocation>
</comment>
<feature type="binding site" evidence="14">
    <location>
        <position position="209"/>
    </location>
    <ligand>
        <name>[4Fe-4S] cluster</name>
        <dbReference type="ChEBI" id="CHEBI:49883"/>
    </ligand>
</feature>
<feature type="binding site" evidence="14">
    <location>
        <position position="206"/>
    </location>
    <ligand>
        <name>[4Fe-4S] cluster</name>
        <dbReference type="ChEBI" id="CHEBI:49883"/>
    </ligand>
</feature>
<feature type="binding site" evidence="14">
    <location>
        <position position="124"/>
    </location>
    <ligand>
        <name>[4Fe-4S] cluster</name>
        <dbReference type="ChEBI" id="CHEBI:49883"/>
    </ligand>
</feature>
<dbReference type="NCBIfam" id="NF002537">
    <property type="entry name" value="PRK02090.1"/>
    <property type="match status" value="1"/>
</dbReference>
<dbReference type="PIRSF" id="PIRSF000857">
    <property type="entry name" value="PAPS_reductase"/>
    <property type="match status" value="1"/>
</dbReference>
<keyword evidence="3 14" id="KW-0479">Metal-binding</keyword>
<keyword evidence="2 14" id="KW-0963">Cytoplasm</keyword>
<name>A0ABW4WUY5_9BACT</name>
<comment type="function">
    <text evidence="7 14">Catalyzes the formation of sulfite from adenosine 5'-phosphosulfate (APS) using thioredoxin as an electron donor.</text>
</comment>
<evidence type="ECO:0000256" key="5">
    <source>
        <dbReference type="ARBA" id="ARBA00023004"/>
    </source>
</evidence>
<evidence type="ECO:0000256" key="11">
    <source>
        <dbReference type="ARBA" id="ARBA00030894"/>
    </source>
</evidence>
<dbReference type="RefSeq" id="WP_229961984.1">
    <property type="nucleotide sequence ID" value="NZ_JAJJWI010000017.1"/>
</dbReference>
<evidence type="ECO:0000256" key="4">
    <source>
        <dbReference type="ARBA" id="ARBA00023002"/>
    </source>
</evidence>
<comment type="catalytic activity">
    <reaction evidence="13 14">
        <text>[thioredoxin]-disulfide + sulfite + AMP + 2 H(+) = adenosine 5'-phosphosulfate + [thioredoxin]-dithiol</text>
        <dbReference type="Rhea" id="RHEA:21976"/>
        <dbReference type="Rhea" id="RHEA-COMP:10698"/>
        <dbReference type="Rhea" id="RHEA-COMP:10700"/>
        <dbReference type="ChEBI" id="CHEBI:15378"/>
        <dbReference type="ChEBI" id="CHEBI:17359"/>
        <dbReference type="ChEBI" id="CHEBI:29950"/>
        <dbReference type="ChEBI" id="CHEBI:50058"/>
        <dbReference type="ChEBI" id="CHEBI:58243"/>
        <dbReference type="ChEBI" id="CHEBI:456215"/>
        <dbReference type="EC" id="1.8.4.10"/>
    </reaction>
</comment>
<dbReference type="CDD" id="cd23945">
    <property type="entry name" value="PAPS_reductase"/>
    <property type="match status" value="1"/>
</dbReference>
<comment type="caution">
    <text evidence="16">The sequence shown here is derived from an EMBL/GenBank/DDBJ whole genome shotgun (WGS) entry which is preliminary data.</text>
</comment>
<evidence type="ECO:0000256" key="3">
    <source>
        <dbReference type="ARBA" id="ARBA00022723"/>
    </source>
</evidence>
<dbReference type="HAMAP" id="MF_00063">
    <property type="entry name" value="CysH"/>
    <property type="match status" value="1"/>
</dbReference>